<evidence type="ECO:0000313" key="2">
    <source>
        <dbReference type="EMBL" id="MBC8559565.1"/>
    </source>
</evidence>
<evidence type="ECO:0000313" key="3">
    <source>
        <dbReference type="Proteomes" id="UP000610760"/>
    </source>
</evidence>
<dbReference type="Proteomes" id="UP000610760">
    <property type="component" value="Unassembled WGS sequence"/>
</dbReference>
<evidence type="ECO:0000259" key="1">
    <source>
        <dbReference type="Pfam" id="PF01636"/>
    </source>
</evidence>
<dbReference type="InterPro" id="IPR002575">
    <property type="entry name" value="Aminoglycoside_PTrfase"/>
</dbReference>
<keyword evidence="3" id="KW-1185">Reference proteome</keyword>
<dbReference type="AlphaFoldDB" id="A0A926E4V6"/>
<dbReference type="Pfam" id="PF01636">
    <property type="entry name" value="APH"/>
    <property type="match status" value="1"/>
</dbReference>
<dbReference type="Gene3D" id="3.90.1200.10">
    <property type="match status" value="1"/>
</dbReference>
<sequence>MEQTLRTAARRQLGAEPLSLTPLGGGFYGRVFLAKLPAPPFDVVLKLYLKPRLGAKERLQLSVLGSYGTLPMPKTLFLHEADGEAPYDVLGMEYLPGLNAGITHIPDEDARERIGDEIVENLVAWHSVVHPEGFGELDGDVFDPDWQSCYYRKAEKIFREAEEMAGNGRLTNNIYAVVRRAFARFDEIFFEPVPGARLLHGDYNTWNIQLNSEMTHAAAAIDPYGSCWGDPEMDLYQLRNANGEDFRLMAKYAQRMPLSRYFPLKDAFYEVFTEIMHYHDSGVEVDAVRLGGQANRLLQQLNAFSIR</sequence>
<dbReference type="RefSeq" id="WP_249294456.1">
    <property type="nucleotide sequence ID" value="NZ_JACRSV010000001.1"/>
</dbReference>
<dbReference type="InterPro" id="IPR011009">
    <property type="entry name" value="Kinase-like_dom_sf"/>
</dbReference>
<dbReference type="PANTHER" id="PTHR21310">
    <property type="entry name" value="AMINOGLYCOSIDE PHOSPHOTRANSFERASE-RELATED-RELATED"/>
    <property type="match status" value="1"/>
</dbReference>
<dbReference type="EMBL" id="JACRSV010000001">
    <property type="protein sequence ID" value="MBC8559565.1"/>
    <property type="molecule type" value="Genomic_DNA"/>
</dbReference>
<feature type="domain" description="Aminoglycoside phosphotransferase" evidence="1">
    <location>
        <begin position="20"/>
        <end position="245"/>
    </location>
</feature>
<protein>
    <submittedName>
        <fullName evidence="2">Aminoglycoside phosphotransferase family protein</fullName>
    </submittedName>
</protein>
<dbReference type="SUPFAM" id="SSF56112">
    <property type="entry name" value="Protein kinase-like (PK-like)"/>
    <property type="match status" value="1"/>
</dbReference>
<proteinExistence type="predicted"/>
<organism evidence="2 3">
    <name type="scientific">Fumia xinanensis</name>
    <dbReference type="NCBI Taxonomy" id="2763659"/>
    <lineage>
        <taxon>Bacteria</taxon>
        <taxon>Bacillati</taxon>
        <taxon>Bacillota</taxon>
        <taxon>Clostridia</taxon>
        <taxon>Eubacteriales</taxon>
        <taxon>Oscillospiraceae</taxon>
        <taxon>Fumia</taxon>
    </lineage>
</organism>
<comment type="caution">
    <text evidence="2">The sequence shown here is derived from an EMBL/GenBank/DDBJ whole genome shotgun (WGS) entry which is preliminary data.</text>
</comment>
<gene>
    <name evidence="2" type="ORF">H8710_05695</name>
</gene>
<accession>A0A926E4V6</accession>
<name>A0A926E4V6_9FIRM</name>
<dbReference type="InterPro" id="IPR051678">
    <property type="entry name" value="AGP_Transferase"/>
</dbReference>
<reference evidence="2" key="1">
    <citation type="submission" date="2020-08" db="EMBL/GenBank/DDBJ databases">
        <title>Genome public.</title>
        <authorList>
            <person name="Liu C."/>
            <person name="Sun Q."/>
        </authorList>
    </citation>
    <scope>NUCLEOTIDE SEQUENCE</scope>
    <source>
        <strain evidence="2">NSJ-33</strain>
    </source>
</reference>